<reference evidence="2 3" key="1">
    <citation type="submission" date="2016-10" db="EMBL/GenBank/DDBJ databases">
        <authorList>
            <person name="de Groot N.N."/>
        </authorList>
    </citation>
    <scope>NUCLEOTIDE SEQUENCE [LARGE SCALE GENOMIC DNA]</scope>
    <source>
        <strain evidence="2 3">CGMCC 1.9157</strain>
    </source>
</reference>
<evidence type="ECO:0008006" key="4">
    <source>
        <dbReference type="Google" id="ProtNLM"/>
    </source>
</evidence>
<dbReference type="AlphaFoldDB" id="A0A1I5HND9"/>
<name>A0A1I5HND9_9HYPH</name>
<dbReference type="SUPFAM" id="SSF56935">
    <property type="entry name" value="Porins"/>
    <property type="match status" value="1"/>
</dbReference>
<proteinExistence type="predicted"/>
<evidence type="ECO:0000313" key="3">
    <source>
        <dbReference type="Proteomes" id="UP000199236"/>
    </source>
</evidence>
<organism evidence="2 3">
    <name type="scientific">Cohaesibacter marisflavi</name>
    <dbReference type="NCBI Taxonomy" id="655353"/>
    <lineage>
        <taxon>Bacteria</taxon>
        <taxon>Pseudomonadati</taxon>
        <taxon>Pseudomonadota</taxon>
        <taxon>Alphaproteobacteria</taxon>
        <taxon>Hyphomicrobiales</taxon>
        <taxon>Cohaesibacteraceae</taxon>
    </lineage>
</organism>
<protein>
    <recommendedName>
        <fullName evidence="4">Beta-barrel porin 2</fullName>
    </recommendedName>
</protein>
<dbReference type="InterPro" id="IPR018759">
    <property type="entry name" value="BBP2_2"/>
</dbReference>
<evidence type="ECO:0000313" key="2">
    <source>
        <dbReference type="EMBL" id="SFO49838.1"/>
    </source>
</evidence>
<accession>A0A1I5HND9</accession>
<evidence type="ECO:0000256" key="1">
    <source>
        <dbReference type="SAM" id="MobiDB-lite"/>
    </source>
</evidence>
<dbReference type="EMBL" id="FOVR01000007">
    <property type="protein sequence ID" value="SFO49838.1"/>
    <property type="molecule type" value="Genomic_DNA"/>
</dbReference>
<dbReference type="Pfam" id="PF10082">
    <property type="entry name" value="BBP2_2"/>
    <property type="match status" value="1"/>
</dbReference>
<dbReference type="RefSeq" id="WP_090073214.1">
    <property type="nucleotide sequence ID" value="NZ_FOVR01000007.1"/>
</dbReference>
<dbReference type="OrthoDB" id="7398962at2"/>
<dbReference type="Proteomes" id="UP000199236">
    <property type="component" value="Unassembled WGS sequence"/>
</dbReference>
<feature type="region of interest" description="Disordered" evidence="1">
    <location>
        <begin position="49"/>
        <end position="91"/>
    </location>
</feature>
<sequence length="449" mass="48466">MRQILISGLLVSACLPLSPAVGQSLSDSVSNAALRTGYKDNGAVDAEGAGFLSGEDATGKEAVPEPSQRVNRPVQREQGRTGPTSQTVGPYDPLGVRVGQFLFYPSLTLWGELTDNVDASAVGQEGRTVNPEFELRVESDWMRHSLSLSGRAGMTAYDTPQRKPESDQSLSAALGLELASETELTLDGSFSRLQEDSSVELNATGQAATYETSLSAGATLDQRLGQLDLQLRGSVGALRYEGESSRDYDTYRLGARIGVPVTDQVKPFIDAEISHRQYSDTNNRQNGNSLRGAIGIEVVNREKLSGEISAGLVAWDPEQAGQSGDTTLFADASLVWSPNGLWTIRGGLETELTSTATAARSVATHRVSASAEYAVLRNLTFTASGDISRESYNGLSRRDWVFDATLNATYSFNRNLQLIASIERSQRESNWVGEDTETNTVRVGLKLQR</sequence>
<gene>
    <name evidence="2" type="ORF">SAMN04488056_10729</name>
</gene>
<dbReference type="STRING" id="655353.SAMN04488056_10729"/>
<keyword evidence="3" id="KW-1185">Reference proteome</keyword>